<name>A0A2P2K3S3_RHIMU</name>
<accession>A0A2P2K3S3</accession>
<feature type="signal peptide" evidence="1">
    <location>
        <begin position="1"/>
        <end position="26"/>
    </location>
</feature>
<organism evidence="2">
    <name type="scientific">Rhizophora mucronata</name>
    <name type="common">Asiatic mangrove</name>
    <dbReference type="NCBI Taxonomy" id="61149"/>
    <lineage>
        <taxon>Eukaryota</taxon>
        <taxon>Viridiplantae</taxon>
        <taxon>Streptophyta</taxon>
        <taxon>Embryophyta</taxon>
        <taxon>Tracheophyta</taxon>
        <taxon>Spermatophyta</taxon>
        <taxon>Magnoliopsida</taxon>
        <taxon>eudicotyledons</taxon>
        <taxon>Gunneridae</taxon>
        <taxon>Pentapetalae</taxon>
        <taxon>rosids</taxon>
        <taxon>fabids</taxon>
        <taxon>Malpighiales</taxon>
        <taxon>Rhizophoraceae</taxon>
        <taxon>Rhizophora</taxon>
    </lineage>
</organism>
<feature type="chain" id="PRO_5015122097" description="Secreted protein" evidence="1">
    <location>
        <begin position="27"/>
        <end position="64"/>
    </location>
</feature>
<keyword evidence="1" id="KW-0732">Signal</keyword>
<evidence type="ECO:0000256" key="1">
    <source>
        <dbReference type="SAM" id="SignalP"/>
    </source>
</evidence>
<dbReference type="AlphaFoldDB" id="A0A2P2K3S3"/>
<protein>
    <recommendedName>
        <fullName evidence="3">Secreted protein</fullName>
    </recommendedName>
</protein>
<evidence type="ECO:0008006" key="3">
    <source>
        <dbReference type="Google" id="ProtNLM"/>
    </source>
</evidence>
<reference evidence="2" key="1">
    <citation type="submission" date="2018-02" db="EMBL/GenBank/DDBJ databases">
        <title>Rhizophora mucronata_Transcriptome.</title>
        <authorList>
            <person name="Meera S.P."/>
            <person name="Sreeshan A."/>
            <person name="Augustine A."/>
        </authorList>
    </citation>
    <scope>NUCLEOTIDE SEQUENCE</scope>
    <source>
        <tissue evidence="2">Leaf</tissue>
    </source>
</reference>
<sequence length="64" mass="7165">MVAGCPGTKHVKVLLLHLVSVVMVSDREVTTDHPKHSAHETEFSINPVNHRFILMCKPFVVMVT</sequence>
<evidence type="ECO:0000313" key="2">
    <source>
        <dbReference type="EMBL" id="MBX00355.1"/>
    </source>
</evidence>
<dbReference type="EMBL" id="GGEC01019871">
    <property type="protein sequence ID" value="MBX00355.1"/>
    <property type="molecule type" value="Transcribed_RNA"/>
</dbReference>
<proteinExistence type="predicted"/>